<dbReference type="Proteomes" id="UP001050975">
    <property type="component" value="Unassembled WGS sequence"/>
</dbReference>
<organism evidence="1 2">
    <name type="scientific">Microseira wollei NIES-4236</name>
    <dbReference type="NCBI Taxonomy" id="2530354"/>
    <lineage>
        <taxon>Bacteria</taxon>
        <taxon>Bacillati</taxon>
        <taxon>Cyanobacteriota</taxon>
        <taxon>Cyanophyceae</taxon>
        <taxon>Oscillatoriophycideae</taxon>
        <taxon>Aerosakkonematales</taxon>
        <taxon>Aerosakkonemataceae</taxon>
        <taxon>Microseira</taxon>
    </lineage>
</organism>
<gene>
    <name evidence="1" type="ORF">MiSe_03950</name>
</gene>
<sequence length="283" mass="31954">MTDIRKLINQIAAQEAQLHHTQFLAPCVRSGFVRTKVSGIICTFTPKPRNFEGWGIFQPISVPSQSQGTSIAELVDEPNLPQLAEYLKLLPAMRLRLAYSLQGKTWLAYPINESDAKQRIGIAKPVAVNLVTEGVAFECAIARYDGHTFWFEELDRRADPIVAENLRQAFKKQTPTPELRFKGITPEMRTAYDLATQRIANWQQKRDEKRLAAALKQGGGNLEKFSDRTDHWLVEWTTANGEHHTSAITKNDLTVISSGICLSGRDRDFDLQSLVGVIENFRF</sequence>
<dbReference type="RefSeq" id="WP_226573704.1">
    <property type="nucleotide sequence ID" value="NZ_BLAY01000003.1"/>
</dbReference>
<evidence type="ECO:0000313" key="2">
    <source>
        <dbReference type="Proteomes" id="UP001050975"/>
    </source>
</evidence>
<evidence type="ECO:0000313" key="1">
    <source>
        <dbReference type="EMBL" id="GET35653.1"/>
    </source>
</evidence>
<dbReference type="AlphaFoldDB" id="A0AAV3X2Z6"/>
<proteinExistence type="predicted"/>
<reference evidence="1" key="1">
    <citation type="submission" date="2019-10" db="EMBL/GenBank/DDBJ databases">
        <title>Draft genome sequece of Microseira wollei NIES-4236.</title>
        <authorList>
            <person name="Yamaguchi H."/>
            <person name="Suzuki S."/>
            <person name="Kawachi M."/>
        </authorList>
    </citation>
    <scope>NUCLEOTIDE SEQUENCE</scope>
    <source>
        <strain evidence="1">NIES-4236</strain>
    </source>
</reference>
<comment type="caution">
    <text evidence="1">The sequence shown here is derived from an EMBL/GenBank/DDBJ whole genome shotgun (WGS) entry which is preliminary data.</text>
</comment>
<keyword evidence="2" id="KW-1185">Reference proteome</keyword>
<name>A0AAV3X2Z6_9CYAN</name>
<accession>A0AAV3X2Z6</accession>
<protein>
    <submittedName>
        <fullName evidence="1">Uncharacterized protein</fullName>
    </submittedName>
</protein>
<dbReference type="EMBL" id="BLAY01000003">
    <property type="protein sequence ID" value="GET35653.1"/>
    <property type="molecule type" value="Genomic_DNA"/>
</dbReference>